<evidence type="ECO:0000313" key="5">
    <source>
        <dbReference type="Proteomes" id="UP000076632"/>
    </source>
</evidence>
<dbReference type="Proteomes" id="UP000076632">
    <property type="component" value="Unassembled WGS sequence"/>
</dbReference>
<evidence type="ECO:0000256" key="2">
    <source>
        <dbReference type="SAM" id="MobiDB-lite"/>
    </source>
</evidence>
<dbReference type="InterPro" id="IPR028163">
    <property type="entry name" value="HAUS_6_N"/>
</dbReference>
<dbReference type="InParanoid" id="A0A165IW30"/>
<protein>
    <recommendedName>
        <fullName evidence="3">HAUS augmin-like complex subunit 6 N-terminal domain-containing protein</fullName>
    </recommendedName>
</protein>
<name>A0A165IW30_XYLHT</name>
<feature type="region of interest" description="Disordered" evidence="2">
    <location>
        <begin position="449"/>
        <end position="556"/>
    </location>
</feature>
<sequence>MSSRTAATIRPPQISRGPNTSQPAPEHIPSNINLFLTNLRLLDLHLRSDWPSITPQTFSTKIALQNQKARISSVEWALFRLFEIWNPIETKNKLRPFFPPLEPLQSLNLRAALFRALNDLKKDGILGRDTVLRKTMLDECKGEKLEEVLMIFSAAVLKKVILSEKIPDGVSSLMMKLSTTSYMSAKDQKLLLPLTIAHRGSLVAALQRKQNVATRYAEFSAILRAKQEQIDEQREKAEKELKESSHQELSDAEVEMLKSELRANWLGDPQWLKLLVEGEGTGAADPLLALPFHEISAKVKEGTMKDLKSGATTGLLEDLNARVTEQRLRLHRWKLFRENFLKRDESRQVDMSKQEKKKQNILSLRFSEHTDLVPGKLNGLYTTGNVPHHSSAAVKFDPSSHAAFDYQNMTQKLISELENVGKAKRKAKPIQSARHGHSLSATIALAKETEKQHENPERFGLDADSVDKPLGSGHIPGRGESDVEIGATNLEEPEPSSEQPSVPVKDYSHMSPTAELDDDGANIDTSVEMSNEQSARINNEHDLQRRQSQGARHSIGLSEEDMIAEKIVFSIANAEPSPVKPQRPLAERARMSLRFSNLGFMEEMVKDQPPEINIEDAHQEHIQSSDETDQKLSLADRTRKSMSSASSLQRSDDGNEAITANLLPNNPFETPLKASGKGDASRASTPREELFSAEAEYASVFKSRPKIAVSPTISPIRDGFLPGLEVEAESDENDELEEAWGSSPLVRTARRI</sequence>
<feature type="domain" description="HAUS augmin-like complex subunit 6 N-terminal" evidence="3">
    <location>
        <begin position="35"/>
        <end position="263"/>
    </location>
</feature>
<accession>A0A165IW30</accession>
<evidence type="ECO:0000313" key="4">
    <source>
        <dbReference type="EMBL" id="KZF25461.1"/>
    </source>
</evidence>
<dbReference type="OMA" id="RVHCVEW"/>
<feature type="region of interest" description="Disordered" evidence="2">
    <location>
        <begin position="1"/>
        <end position="27"/>
    </location>
</feature>
<dbReference type="Pfam" id="PF14661">
    <property type="entry name" value="HAUS6_N"/>
    <property type="match status" value="1"/>
</dbReference>
<gene>
    <name evidence="4" type="ORF">L228DRAFT_258882</name>
</gene>
<feature type="compositionally biased region" description="Polar residues" evidence="2">
    <location>
        <begin position="523"/>
        <end position="537"/>
    </location>
</feature>
<dbReference type="STRING" id="1328760.A0A165IW30"/>
<keyword evidence="1" id="KW-0175">Coiled coil</keyword>
<feature type="coiled-coil region" evidence="1">
    <location>
        <begin position="216"/>
        <end position="247"/>
    </location>
</feature>
<organism evidence="4 5">
    <name type="scientific">Xylona heveae (strain CBS 132557 / TC161)</name>
    <dbReference type="NCBI Taxonomy" id="1328760"/>
    <lineage>
        <taxon>Eukaryota</taxon>
        <taxon>Fungi</taxon>
        <taxon>Dikarya</taxon>
        <taxon>Ascomycota</taxon>
        <taxon>Pezizomycotina</taxon>
        <taxon>Xylonomycetes</taxon>
        <taxon>Xylonales</taxon>
        <taxon>Xylonaceae</taxon>
        <taxon>Xylona</taxon>
    </lineage>
</organism>
<dbReference type="RefSeq" id="XP_018191016.1">
    <property type="nucleotide sequence ID" value="XM_018334114.1"/>
</dbReference>
<feature type="compositionally biased region" description="Basic and acidic residues" evidence="2">
    <location>
        <begin position="619"/>
        <end position="639"/>
    </location>
</feature>
<dbReference type="EMBL" id="KV407455">
    <property type="protein sequence ID" value="KZF25461.1"/>
    <property type="molecule type" value="Genomic_DNA"/>
</dbReference>
<feature type="region of interest" description="Disordered" evidence="2">
    <location>
        <begin position="619"/>
        <end position="687"/>
    </location>
</feature>
<evidence type="ECO:0000259" key="3">
    <source>
        <dbReference type="Pfam" id="PF14661"/>
    </source>
</evidence>
<proteinExistence type="predicted"/>
<dbReference type="OrthoDB" id="5575722at2759"/>
<keyword evidence="5" id="KW-1185">Reference proteome</keyword>
<feature type="compositionally biased region" description="Basic and acidic residues" evidence="2">
    <location>
        <begin position="449"/>
        <end position="467"/>
    </location>
</feature>
<dbReference type="AlphaFoldDB" id="A0A165IW30"/>
<dbReference type="GeneID" id="28899251"/>
<reference evidence="4 5" key="1">
    <citation type="journal article" date="2016" name="Fungal Biol.">
        <title>The genome of Xylona heveae provides a window into fungal endophytism.</title>
        <authorList>
            <person name="Gazis R."/>
            <person name="Kuo A."/>
            <person name="Riley R."/>
            <person name="LaButti K."/>
            <person name="Lipzen A."/>
            <person name="Lin J."/>
            <person name="Amirebrahimi M."/>
            <person name="Hesse C.N."/>
            <person name="Spatafora J.W."/>
            <person name="Henrissat B."/>
            <person name="Hainaut M."/>
            <person name="Grigoriev I.V."/>
            <person name="Hibbett D.S."/>
        </authorList>
    </citation>
    <scope>NUCLEOTIDE SEQUENCE [LARGE SCALE GENOMIC DNA]</scope>
    <source>
        <strain evidence="4 5">TC161</strain>
    </source>
</reference>
<evidence type="ECO:0000256" key="1">
    <source>
        <dbReference type="SAM" id="Coils"/>
    </source>
</evidence>